<comment type="subcellular location">
    <subcellularLocation>
        <location evidence="1">Cell membrane</location>
        <topology evidence="1">Peripheral membrane protein</topology>
    </subcellularLocation>
</comment>
<gene>
    <name evidence="7" type="ORF">GCM10009675_06370</name>
</gene>
<proteinExistence type="predicted"/>
<accession>A0ABP4FRV8</accession>
<evidence type="ECO:0000256" key="1">
    <source>
        <dbReference type="ARBA" id="ARBA00004202"/>
    </source>
</evidence>
<dbReference type="GO" id="GO:0005524">
    <property type="term" value="F:ATP binding"/>
    <property type="evidence" value="ECO:0007669"/>
    <property type="project" value="UniProtKB-KW"/>
</dbReference>
<protein>
    <submittedName>
        <fullName evidence="7">ABC transporter ATP-binding protein</fullName>
    </submittedName>
</protein>
<dbReference type="InterPro" id="IPR017871">
    <property type="entry name" value="ABC_transporter-like_CS"/>
</dbReference>
<dbReference type="Proteomes" id="UP001500467">
    <property type="component" value="Unassembled WGS sequence"/>
</dbReference>
<dbReference type="InterPro" id="IPR050763">
    <property type="entry name" value="ABC_transporter_ATP-binding"/>
</dbReference>
<keyword evidence="3" id="KW-0547">Nucleotide-binding</keyword>
<dbReference type="CDD" id="cd03230">
    <property type="entry name" value="ABC_DR_subfamily_A"/>
    <property type="match status" value="1"/>
</dbReference>
<dbReference type="InterPro" id="IPR003593">
    <property type="entry name" value="AAA+_ATPase"/>
</dbReference>
<keyword evidence="8" id="KW-1185">Reference proteome</keyword>
<organism evidence="7 8">
    <name type="scientific">Prauserella alba</name>
    <dbReference type="NCBI Taxonomy" id="176898"/>
    <lineage>
        <taxon>Bacteria</taxon>
        <taxon>Bacillati</taxon>
        <taxon>Actinomycetota</taxon>
        <taxon>Actinomycetes</taxon>
        <taxon>Pseudonocardiales</taxon>
        <taxon>Pseudonocardiaceae</taxon>
        <taxon>Prauserella</taxon>
    </lineage>
</organism>
<evidence type="ECO:0000256" key="4">
    <source>
        <dbReference type="ARBA" id="ARBA00022840"/>
    </source>
</evidence>
<name>A0ABP4FRV8_9PSEU</name>
<evidence type="ECO:0000313" key="7">
    <source>
        <dbReference type="EMBL" id="GAA1194322.1"/>
    </source>
</evidence>
<dbReference type="Gene3D" id="3.40.50.300">
    <property type="entry name" value="P-loop containing nucleotide triphosphate hydrolases"/>
    <property type="match status" value="1"/>
</dbReference>
<evidence type="ECO:0000313" key="8">
    <source>
        <dbReference type="Proteomes" id="UP001500467"/>
    </source>
</evidence>
<evidence type="ECO:0000256" key="5">
    <source>
        <dbReference type="ARBA" id="ARBA00023251"/>
    </source>
</evidence>
<dbReference type="InterPro" id="IPR003439">
    <property type="entry name" value="ABC_transporter-like_ATP-bd"/>
</dbReference>
<dbReference type="RefSeq" id="WP_253859940.1">
    <property type="nucleotide sequence ID" value="NZ_BAAALM010000003.1"/>
</dbReference>
<dbReference type="EMBL" id="BAAALM010000003">
    <property type="protein sequence ID" value="GAA1194322.1"/>
    <property type="molecule type" value="Genomic_DNA"/>
</dbReference>
<dbReference type="PROSITE" id="PS00211">
    <property type="entry name" value="ABC_TRANSPORTER_1"/>
    <property type="match status" value="1"/>
</dbReference>
<dbReference type="Pfam" id="PF00005">
    <property type="entry name" value="ABC_tran"/>
    <property type="match status" value="1"/>
</dbReference>
<evidence type="ECO:0000256" key="3">
    <source>
        <dbReference type="ARBA" id="ARBA00022741"/>
    </source>
</evidence>
<keyword evidence="2" id="KW-0813">Transport</keyword>
<dbReference type="PANTHER" id="PTHR42711">
    <property type="entry name" value="ABC TRANSPORTER ATP-BINDING PROTEIN"/>
    <property type="match status" value="1"/>
</dbReference>
<dbReference type="PROSITE" id="PS50893">
    <property type="entry name" value="ABC_TRANSPORTER_2"/>
    <property type="match status" value="1"/>
</dbReference>
<dbReference type="SUPFAM" id="SSF52540">
    <property type="entry name" value="P-loop containing nucleoside triphosphate hydrolases"/>
    <property type="match status" value="1"/>
</dbReference>
<evidence type="ECO:0000256" key="2">
    <source>
        <dbReference type="ARBA" id="ARBA00022448"/>
    </source>
</evidence>
<sequence>MAVIEVRDIHKRYGETIAVDGVDFDVEAGEIFGVLGRNGAGKTTTVEIVEGLRTPDAGMVRVLGLDPVRDRKALRTVLGVQLQEGMLPDKATAGELVRLYRSFYADGADPERLLGQLGLDDKRDTFVDELSGGQLQRLSIALALVGRPRVAVLDELTSGLDPRARRDTWQLIEQVRAAGVTILLVTHFMDEAQRLCDRIAVFDRGRIAALDTPEGLVRRTHGGGGTSLDEAFLAVTDADADAHADTDTDVDADVDVNADVTVLDDVLRDAGGPDGEVRR</sequence>
<dbReference type="InterPro" id="IPR027417">
    <property type="entry name" value="P-loop_NTPase"/>
</dbReference>
<dbReference type="PANTHER" id="PTHR42711:SF16">
    <property type="entry name" value="ABC TRANSPORTER ATP-BINDING PROTEIN"/>
    <property type="match status" value="1"/>
</dbReference>
<reference evidence="8" key="1">
    <citation type="journal article" date="2019" name="Int. J. Syst. Evol. Microbiol.">
        <title>The Global Catalogue of Microorganisms (GCM) 10K type strain sequencing project: providing services to taxonomists for standard genome sequencing and annotation.</title>
        <authorList>
            <consortium name="The Broad Institute Genomics Platform"/>
            <consortium name="The Broad Institute Genome Sequencing Center for Infectious Disease"/>
            <person name="Wu L."/>
            <person name="Ma J."/>
        </authorList>
    </citation>
    <scope>NUCLEOTIDE SEQUENCE [LARGE SCALE GENOMIC DNA]</scope>
    <source>
        <strain evidence="8">JCM 13022</strain>
    </source>
</reference>
<keyword evidence="4 7" id="KW-0067">ATP-binding</keyword>
<dbReference type="SMART" id="SM00382">
    <property type="entry name" value="AAA"/>
    <property type="match status" value="1"/>
</dbReference>
<keyword evidence="5" id="KW-0046">Antibiotic resistance</keyword>
<evidence type="ECO:0000259" key="6">
    <source>
        <dbReference type="PROSITE" id="PS50893"/>
    </source>
</evidence>
<feature type="domain" description="ABC transporter" evidence="6">
    <location>
        <begin position="4"/>
        <end position="229"/>
    </location>
</feature>
<comment type="caution">
    <text evidence="7">The sequence shown here is derived from an EMBL/GenBank/DDBJ whole genome shotgun (WGS) entry which is preliminary data.</text>
</comment>